<name>A0A6G0WES8_9STRA</name>
<evidence type="ECO:0008006" key="8">
    <source>
        <dbReference type="Google" id="ProtNLM"/>
    </source>
</evidence>
<dbReference type="Pfam" id="PF01522">
    <property type="entry name" value="Polysacc_deac_1"/>
    <property type="match status" value="1"/>
</dbReference>
<dbReference type="GO" id="GO:0004099">
    <property type="term" value="F:chitin deacetylase activity"/>
    <property type="evidence" value="ECO:0007669"/>
    <property type="project" value="UniProtKB-ARBA"/>
</dbReference>
<dbReference type="PROSITE" id="PS00562">
    <property type="entry name" value="CBM1_1"/>
    <property type="match status" value="1"/>
</dbReference>
<dbReference type="SMART" id="SM00236">
    <property type="entry name" value="fCBD"/>
    <property type="match status" value="1"/>
</dbReference>
<organism evidence="6 7">
    <name type="scientific">Aphanomyces euteiches</name>
    <dbReference type="NCBI Taxonomy" id="100861"/>
    <lineage>
        <taxon>Eukaryota</taxon>
        <taxon>Sar</taxon>
        <taxon>Stramenopiles</taxon>
        <taxon>Oomycota</taxon>
        <taxon>Saprolegniomycetes</taxon>
        <taxon>Saprolegniales</taxon>
        <taxon>Verrucalvaceae</taxon>
        <taxon>Aphanomyces</taxon>
    </lineage>
</organism>
<feature type="chain" id="PRO_5026317588" description="CBM1 domain-containing protein" evidence="3">
    <location>
        <begin position="20"/>
        <end position="348"/>
    </location>
</feature>
<proteinExistence type="predicted"/>
<protein>
    <recommendedName>
        <fullName evidence="8">CBM1 domain-containing protein</fullName>
    </recommendedName>
</protein>
<feature type="domain" description="NodB homology" evidence="5">
    <location>
        <begin position="128"/>
        <end position="321"/>
    </location>
</feature>
<dbReference type="InterPro" id="IPR000254">
    <property type="entry name" value="CBD"/>
</dbReference>
<evidence type="ECO:0000256" key="3">
    <source>
        <dbReference type="SAM" id="SignalP"/>
    </source>
</evidence>
<feature type="region of interest" description="Disordered" evidence="2">
    <location>
        <begin position="58"/>
        <end position="112"/>
    </location>
</feature>
<evidence type="ECO:0000259" key="5">
    <source>
        <dbReference type="PROSITE" id="PS51677"/>
    </source>
</evidence>
<dbReference type="InterPro" id="IPR050248">
    <property type="entry name" value="Polysacc_deacetylase_ArnD"/>
</dbReference>
<evidence type="ECO:0000259" key="4">
    <source>
        <dbReference type="PROSITE" id="PS51164"/>
    </source>
</evidence>
<dbReference type="GO" id="GO:0030248">
    <property type="term" value="F:cellulose binding"/>
    <property type="evidence" value="ECO:0007669"/>
    <property type="project" value="InterPro"/>
</dbReference>
<dbReference type="AlphaFoldDB" id="A0A6G0WES8"/>
<gene>
    <name evidence="6" type="ORF">Ae201684_016284</name>
</gene>
<dbReference type="InterPro" id="IPR002509">
    <property type="entry name" value="NODB_dom"/>
</dbReference>
<dbReference type="SUPFAM" id="SSF88713">
    <property type="entry name" value="Glycoside hydrolase/deacetylase"/>
    <property type="match status" value="1"/>
</dbReference>
<dbReference type="PROSITE" id="PS51677">
    <property type="entry name" value="NODB"/>
    <property type="match status" value="1"/>
</dbReference>
<sequence length="348" mass="36713">MKIACTIALLAASLNAVHGQLAVWGQCGGNGYTGSTVCAAGSTCFTFNEWYSQCHPSVDAPSSAPTTAPTKAPTAAPTTAPTKAPTAAPTTAPTQAPPVAPTSAPSSGGPPPITNNGVSSYNWCGKRKWIALTFDDWWPSPAIDDILADLAANNMKASFFLAPGMSSPDANICAKIKKVLAAGHSLNSHSYTHPRFPQISAAQRATELKNVENVVYNQCGVAAGTMKQFRPPNGDLNKAIALEVNKAGYTVISWTYDPMDWDSSNNQLSSVWPRSQQLFSKLPAGSSAVILHHTWAYTASGTKGLIANYKNYFAPLGYQFVTVDQCFDACRADGNCKLSGFGPGVDDN</sequence>
<evidence type="ECO:0000256" key="1">
    <source>
        <dbReference type="ARBA" id="ARBA00022729"/>
    </source>
</evidence>
<comment type="caution">
    <text evidence="6">The sequence shown here is derived from an EMBL/GenBank/DDBJ whole genome shotgun (WGS) entry which is preliminary data.</text>
</comment>
<dbReference type="Proteomes" id="UP000481153">
    <property type="component" value="Unassembled WGS sequence"/>
</dbReference>
<dbReference type="VEuPathDB" id="FungiDB:AeMF1_014848"/>
<dbReference type="VEuPathDB" id="FungiDB:AeMF1_007310"/>
<evidence type="ECO:0000313" key="7">
    <source>
        <dbReference type="Proteomes" id="UP000481153"/>
    </source>
</evidence>
<feature type="compositionally biased region" description="Low complexity" evidence="2">
    <location>
        <begin position="60"/>
        <end position="94"/>
    </location>
</feature>
<evidence type="ECO:0000256" key="2">
    <source>
        <dbReference type="SAM" id="MobiDB-lite"/>
    </source>
</evidence>
<dbReference type="Gene3D" id="3.20.20.370">
    <property type="entry name" value="Glycoside hydrolase/deacetylase"/>
    <property type="match status" value="1"/>
</dbReference>
<dbReference type="GO" id="GO:0005576">
    <property type="term" value="C:extracellular region"/>
    <property type="evidence" value="ECO:0007669"/>
    <property type="project" value="InterPro"/>
</dbReference>
<dbReference type="SUPFAM" id="SSF57180">
    <property type="entry name" value="Cellulose-binding domain"/>
    <property type="match status" value="1"/>
</dbReference>
<feature type="signal peptide" evidence="3">
    <location>
        <begin position="1"/>
        <end position="19"/>
    </location>
</feature>
<dbReference type="Pfam" id="PF00734">
    <property type="entry name" value="CBM_1"/>
    <property type="match status" value="1"/>
</dbReference>
<keyword evidence="1 3" id="KW-0732">Signal</keyword>
<reference evidence="6 7" key="1">
    <citation type="submission" date="2019-07" db="EMBL/GenBank/DDBJ databases">
        <title>Genomics analysis of Aphanomyces spp. identifies a new class of oomycete effector associated with host adaptation.</title>
        <authorList>
            <person name="Gaulin E."/>
        </authorList>
    </citation>
    <scope>NUCLEOTIDE SEQUENCE [LARGE SCALE GENOMIC DNA]</scope>
    <source>
        <strain evidence="6 7">ATCC 201684</strain>
    </source>
</reference>
<feature type="domain" description="CBM1" evidence="4">
    <location>
        <begin position="19"/>
        <end position="55"/>
    </location>
</feature>
<dbReference type="PROSITE" id="PS51164">
    <property type="entry name" value="CBM1_2"/>
    <property type="match status" value="1"/>
</dbReference>
<evidence type="ECO:0000313" key="6">
    <source>
        <dbReference type="EMBL" id="KAF0725199.1"/>
    </source>
</evidence>
<dbReference type="PANTHER" id="PTHR10587">
    <property type="entry name" value="GLYCOSYL TRANSFERASE-RELATED"/>
    <property type="match status" value="1"/>
</dbReference>
<dbReference type="InterPro" id="IPR011330">
    <property type="entry name" value="Glyco_hydro/deAcase_b/a-brl"/>
</dbReference>
<dbReference type="EMBL" id="VJMJ01000248">
    <property type="protein sequence ID" value="KAF0725199.1"/>
    <property type="molecule type" value="Genomic_DNA"/>
</dbReference>
<accession>A0A6G0WES8</accession>
<keyword evidence="7" id="KW-1185">Reference proteome</keyword>
<dbReference type="GO" id="GO:0005975">
    <property type="term" value="P:carbohydrate metabolic process"/>
    <property type="evidence" value="ECO:0007669"/>
    <property type="project" value="InterPro"/>
</dbReference>
<dbReference type="InterPro" id="IPR035971">
    <property type="entry name" value="CBD_sf"/>
</dbReference>